<evidence type="ECO:0000313" key="4">
    <source>
        <dbReference type="Proteomes" id="UP000478148"/>
    </source>
</evidence>
<organism evidence="3 4">
    <name type="scientific">Verrucosispora sioxanthis</name>
    <dbReference type="NCBI Taxonomy" id="2499994"/>
    <lineage>
        <taxon>Bacteria</taxon>
        <taxon>Bacillati</taxon>
        <taxon>Actinomycetota</taxon>
        <taxon>Actinomycetes</taxon>
        <taxon>Micromonosporales</taxon>
        <taxon>Micromonosporaceae</taxon>
        <taxon>Micromonospora</taxon>
    </lineage>
</organism>
<dbReference type="AlphaFoldDB" id="A0A6M1KXU8"/>
<evidence type="ECO:0000313" key="3">
    <source>
        <dbReference type="EMBL" id="NGM12849.1"/>
    </source>
</evidence>
<dbReference type="PROSITE" id="PS50893">
    <property type="entry name" value="ABC_TRANSPORTER_2"/>
    <property type="match status" value="1"/>
</dbReference>
<keyword evidence="3" id="KW-0067">ATP-binding</keyword>
<sequence>MRPPEVMVTLRTLDLVAVPDMSPLDVEVAVGATAAVVAPPRPATAVARVVAGLAAPVTGRILVGGRDVTDLPPLRRRIGYVPAGGALLPHLTVGRNISYGQRRRRWVREVAESWAALLVDRLELAPTLGLRPHLLSEAQRFRVALARAMACLPEVLVVDLPTPIDGVRLPDLLDRAAPPDDPGVTVLLCSADEEVLAGVRTRVPVGDDSPPGPARPAVRS</sequence>
<dbReference type="PANTHER" id="PTHR42781:SF4">
    <property type="entry name" value="SPERMIDINE_PUTRESCINE IMPORT ATP-BINDING PROTEIN POTA"/>
    <property type="match status" value="1"/>
</dbReference>
<protein>
    <submittedName>
        <fullName evidence="3">ATP-binding cassette domain-containing protein</fullName>
    </submittedName>
</protein>
<comment type="caution">
    <text evidence="3">The sequence shown here is derived from an EMBL/GenBank/DDBJ whole genome shotgun (WGS) entry which is preliminary data.</text>
</comment>
<proteinExistence type="predicted"/>
<dbReference type="Proteomes" id="UP000478148">
    <property type="component" value="Unassembled WGS sequence"/>
</dbReference>
<dbReference type="InterPro" id="IPR003439">
    <property type="entry name" value="ABC_transporter-like_ATP-bd"/>
</dbReference>
<dbReference type="Gene3D" id="3.40.50.300">
    <property type="entry name" value="P-loop containing nucleotide triphosphate hydrolases"/>
    <property type="match status" value="1"/>
</dbReference>
<evidence type="ECO:0000259" key="2">
    <source>
        <dbReference type="PROSITE" id="PS50893"/>
    </source>
</evidence>
<dbReference type="InterPro" id="IPR050093">
    <property type="entry name" value="ABC_SmlMolc_Importer"/>
</dbReference>
<dbReference type="SUPFAM" id="SSF52540">
    <property type="entry name" value="P-loop containing nucleoside triphosphate hydrolases"/>
    <property type="match status" value="1"/>
</dbReference>
<dbReference type="RefSeq" id="WP_164446819.1">
    <property type="nucleotide sequence ID" value="NZ_SAIY01000003.1"/>
</dbReference>
<gene>
    <name evidence="3" type="ORF">ENC19_09365</name>
</gene>
<evidence type="ECO:0000256" key="1">
    <source>
        <dbReference type="ARBA" id="ARBA00022448"/>
    </source>
</evidence>
<dbReference type="GO" id="GO:0016887">
    <property type="term" value="F:ATP hydrolysis activity"/>
    <property type="evidence" value="ECO:0007669"/>
    <property type="project" value="InterPro"/>
</dbReference>
<feature type="domain" description="ABC transporter" evidence="2">
    <location>
        <begin position="1"/>
        <end position="220"/>
    </location>
</feature>
<dbReference type="GO" id="GO:0005524">
    <property type="term" value="F:ATP binding"/>
    <property type="evidence" value="ECO:0007669"/>
    <property type="project" value="UniProtKB-KW"/>
</dbReference>
<dbReference type="InterPro" id="IPR027417">
    <property type="entry name" value="P-loop_NTPase"/>
</dbReference>
<reference evidence="3 4" key="1">
    <citation type="submission" date="2020-02" db="EMBL/GenBank/DDBJ databases">
        <title>Draft Genome Sequence of Verrucosispora sp. Strain CWR15, Isolated from Gulf of Mexico Sponge.</title>
        <authorList>
            <person name="Kennedy S.J."/>
            <person name="Cella E."/>
            <person name="Azarian T."/>
            <person name="Baker B.J."/>
            <person name="Shaw L.N."/>
        </authorList>
    </citation>
    <scope>NUCLEOTIDE SEQUENCE [LARGE SCALE GENOMIC DNA]</scope>
    <source>
        <strain evidence="3 4">CWR15</strain>
    </source>
</reference>
<keyword evidence="1" id="KW-0813">Transport</keyword>
<dbReference type="EMBL" id="SAIY01000003">
    <property type="protein sequence ID" value="NGM12849.1"/>
    <property type="molecule type" value="Genomic_DNA"/>
</dbReference>
<name>A0A6M1KXU8_9ACTN</name>
<keyword evidence="4" id="KW-1185">Reference proteome</keyword>
<dbReference type="PANTHER" id="PTHR42781">
    <property type="entry name" value="SPERMIDINE/PUTRESCINE IMPORT ATP-BINDING PROTEIN POTA"/>
    <property type="match status" value="1"/>
</dbReference>
<dbReference type="Pfam" id="PF00005">
    <property type="entry name" value="ABC_tran"/>
    <property type="match status" value="1"/>
</dbReference>
<accession>A0A6M1KXU8</accession>
<keyword evidence="3" id="KW-0547">Nucleotide-binding</keyword>